<sequence length="617" mass="65078">MNTLTRTLWSASRWLMAAGLGATLLTGCGGSAGTSGTSGSATEEGTLTVSLTDAEGDFLGYTVTVSSLKLTRANGDTVETVPNATRVDFAQYTDLSEFFTIASVPVGNYTGAELRLDYSDAEIIIQDENGQALEAEAVDADGNPVTTLNVHIDFNDGKLLKVRPGVPAAMMVDFDLDASNRIVSTSPAKVQVEPFLIADLELDEEKVHRARGLLGEVNTDDRQFTLKVRPFHVRLHHFGNLTIQVDDSTHYEINGVASEGAAGLSALAVLDARTPVVAEGTITSGQGFRATQVLAGSSVPWANKDYVQGTVIGRSGNTLRVRGFAVNRDDGYAVFNSDLTVNLDTDVRVTRVGTTDTLLNTDDISVGAGITALGTLSGTGDDLVLDTSADDDLVRQWPTTLKGRVNTAGPLEVDVDFINGRRAKIFDFSGTGVTSGEDSDPAHYAIDTGSLTLSTIGLNDIIKVKGYPVAFGTAGSEDFTAISVIDLNTDIRGAGVGVRWSGESSGQVTSASDSELVLDVSGAAEARLKVAGVDVGLDTSVETLTLRALAASGKGRYAVKTRGVHGIQMFHSLTDLADEITARQAEGQKLIALFSHGRYTGEVNTLETANITLLFER</sequence>
<feature type="domain" description="DUF4382" evidence="2">
    <location>
        <begin position="45"/>
        <end position="179"/>
    </location>
</feature>
<proteinExistence type="predicted"/>
<gene>
    <name evidence="3" type="ORF">AAIA72_13645</name>
</gene>
<evidence type="ECO:0000313" key="3">
    <source>
        <dbReference type="EMBL" id="XDT71837.1"/>
    </source>
</evidence>
<evidence type="ECO:0000256" key="1">
    <source>
        <dbReference type="SAM" id="SignalP"/>
    </source>
</evidence>
<dbReference type="InterPro" id="IPR025491">
    <property type="entry name" value="DUF4382"/>
</dbReference>
<dbReference type="AlphaFoldDB" id="A0AB39UV86"/>
<feature type="chain" id="PRO_5044223875" evidence="1">
    <location>
        <begin position="18"/>
        <end position="617"/>
    </location>
</feature>
<dbReference type="RefSeq" id="WP_369600861.1">
    <property type="nucleotide sequence ID" value="NZ_CP154858.1"/>
</dbReference>
<accession>A0AB39UV86</accession>
<keyword evidence="1" id="KW-0732">Signal</keyword>
<dbReference type="EMBL" id="CP154858">
    <property type="protein sequence ID" value="XDT71837.1"/>
    <property type="molecule type" value="Genomic_DNA"/>
</dbReference>
<reference evidence="3" key="1">
    <citation type="submission" date="2024-05" db="EMBL/GenBank/DDBJ databases">
        <title>Genome sequencing of novel strain.</title>
        <authorList>
            <person name="Ganbat D."/>
            <person name="Ganbat S."/>
            <person name="Lee S.-J."/>
        </authorList>
    </citation>
    <scope>NUCLEOTIDE SEQUENCE</scope>
    <source>
        <strain evidence="3">SMD15-11</strain>
    </source>
</reference>
<organism evidence="3">
    <name type="scientific">Thermohahella caldifontis</name>
    <dbReference type="NCBI Taxonomy" id="3142973"/>
    <lineage>
        <taxon>Bacteria</taxon>
        <taxon>Pseudomonadati</taxon>
        <taxon>Pseudomonadota</taxon>
        <taxon>Gammaproteobacteria</taxon>
        <taxon>Oceanospirillales</taxon>
        <taxon>Hahellaceae</taxon>
        <taxon>Thermohahella</taxon>
    </lineage>
</organism>
<name>A0AB39UV86_9GAMM</name>
<dbReference type="PROSITE" id="PS51257">
    <property type="entry name" value="PROKAR_LIPOPROTEIN"/>
    <property type="match status" value="1"/>
</dbReference>
<protein>
    <submittedName>
        <fullName evidence="3">DUF4382 domain-containing protein</fullName>
    </submittedName>
</protein>
<evidence type="ECO:0000259" key="2">
    <source>
        <dbReference type="Pfam" id="PF14321"/>
    </source>
</evidence>
<dbReference type="Pfam" id="PF14321">
    <property type="entry name" value="DUF4382"/>
    <property type="match status" value="1"/>
</dbReference>
<dbReference type="KEGG" id="tcd:AAIA72_13645"/>
<feature type="signal peptide" evidence="1">
    <location>
        <begin position="1"/>
        <end position="17"/>
    </location>
</feature>